<reference evidence="3" key="1">
    <citation type="journal article" date="2019" name="Int. J. Syst. Evol. Microbiol.">
        <title>The Global Catalogue of Microorganisms (GCM) 10K type strain sequencing project: providing services to taxonomists for standard genome sequencing and annotation.</title>
        <authorList>
            <consortium name="The Broad Institute Genomics Platform"/>
            <consortium name="The Broad Institute Genome Sequencing Center for Infectious Disease"/>
            <person name="Wu L."/>
            <person name="Ma J."/>
        </authorList>
    </citation>
    <scope>NUCLEOTIDE SEQUENCE [LARGE SCALE GENOMIC DNA]</scope>
    <source>
        <strain evidence="3">CCUG 63287</strain>
    </source>
</reference>
<dbReference type="RefSeq" id="WP_213536789.1">
    <property type="nucleotide sequence ID" value="NZ_BOVQ01000009.1"/>
</dbReference>
<comment type="caution">
    <text evidence="2">The sequence shown here is derived from an EMBL/GenBank/DDBJ whole genome shotgun (WGS) entry which is preliminary data.</text>
</comment>
<evidence type="ECO:0000256" key="1">
    <source>
        <dbReference type="SAM" id="Phobius"/>
    </source>
</evidence>
<evidence type="ECO:0000313" key="2">
    <source>
        <dbReference type="EMBL" id="MFC4653060.1"/>
    </source>
</evidence>
<keyword evidence="1" id="KW-1133">Transmembrane helix</keyword>
<gene>
    <name evidence="2" type="ORF">ACFO26_09080</name>
</gene>
<organism evidence="2 3">
    <name type="scientific">Lactococcus nasutitermitis</name>
    <dbReference type="NCBI Taxonomy" id="1652957"/>
    <lineage>
        <taxon>Bacteria</taxon>
        <taxon>Bacillati</taxon>
        <taxon>Bacillota</taxon>
        <taxon>Bacilli</taxon>
        <taxon>Lactobacillales</taxon>
        <taxon>Streptococcaceae</taxon>
        <taxon>Lactococcus</taxon>
    </lineage>
</organism>
<sequence length="510" mass="54816">MSLTAVNNGTPIVNGVYSAVNVQKVYSQMKMGEFSSDEMNSATWLMVKSTLSFVEGQKDSPDIILPTGAKIGNGQQHTEAEMPDLISLLIQYGGGNLLTNGQSGNFFHQPSPKFANKFTNNQGNAVAVLPAGKTLILDGSGKVLKLVDITSTTKQIMIDTANLNDRLSAVLENPEKESRSNFNQYIIQPNRTLTYKITIKKDFNQNGGVISVVANNNLVIDSIKADNSASTISPIASSSVNNSQNVTFPVLSQDEVLIVHAHVTPTSLSDLTPSGATLVVSGGDTNGNFVKSSSPAVILTGINFAMVDTQANKFVTGGEYILGRKVAGGDELYSNNAQWVKVANLNQLDLNSLTKLEGGKQYAIGDIQTTPIPLETSRFNFKSKKALQINSSLIQLVGLAPGPDYFLYQITPPKGYSLNKNLIHFTVFSRAKITKNGSLIAENSLGISKNPDYSLNTSIPDFSAGVQEYNILATSGESVKPMSSFIRIILPISILVALMLAMMIIIVRIL</sequence>
<proteinExistence type="predicted"/>
<dbReference type="EMBL" id="JBHSGD010000007">
    <property type="protein sequence ID" value="MFC4653060.1"/>
    <property type="molecule type" value="Genomic_DNA"/>
</dbReference>
<name>A0ABV9JHV4_9LACT</name>
<keyword evidence="1" id="KW-0472">Membrane</keyword>
<accession>A0ABV9JHV4</accession>
<keyword evidence="3" id="KW-1185">Reference proteome</keyword>
<evidence type="ECO:0000313" key="3">
    <source>
        <dbReference type="Proteomes" id="UP001595987"/>
    </source>
</evidence>
<dbReference type="Proteomes" id="UP001595987">
    <property type="component" value="Unassembled WGS sequence"/>
</dbReference>
<keyword evidence="1" id="KW-0812">Transmembrane</keyword>
<feature type="transmembrane region" description="Helical" evidence="1">
    <location>
        <begin position="488"/>
        <end position="507"/>
    </location>
</feature>
<protein>
    <submittedName>
        <fullName evidence="2">Uncharacterized protein</fullName>
    </submittedName>
</protein>